<gene>
    <name evidence="1" type="ORF">H8S02_06910</name>
</gene>
<dbReference type="RefSeq" id="WP_118722590.1">
    <property type="nucleotide sequence ID" value="NZ_JACOPK010000005.1"/>
</dbReference>
<proteinExistence type="predicted"/>
<sequence>MTEVKIRLQQTDQVKKLVDFLTPCPYEVNLVSGRYTIDAKSLLGIYSLDLSNPLTLVIYSDDCDGLLRQLRALLPDCLVP</sequence>
<name>A0ABR7GN02_9FIRM</name>
<dbReference type="SUPFAM" id="SSF55594">
    <property type="entry name" value="HPr-like"/>
    <property type="match status" value="1"/>
</dbReference>
<evidence type="ECO:0000313" key="1">
    <source>
        <dbReference type="EMBL" id="MBC5695673.1"/>
    </source>
</evidence>
<evidence type="ECO:0000313" key="2">
    <source>
        <dbReference type="Proteomes" id="UP000641741"/>
    </source>
</evidence>
<dbReference type="Proteomes" id="UP000641741">
    <property type="component" value="Unassembled WGS sequence"/>
</dbReference>
<keyword evidence="2" id="KW-1185">Reference proteome</keyword>
<protein>
    <submittedName>
        <fullName evidence="1">HPr family phosphocarrier protein</fullName>
    </submittedName>
</protein>
<reference evidence="1 2" key="1">
    <citation type="submission" date="2020-08" db="EMBL/GenBank/DDBJ databases">
        <title>Genome public.</title>
        <authorList>
            <person name="Liu C."/>
            <person name="Sun Q."/>
        </authorList>
    </citation>
    <scope>NUCLEOTIDE SEQUENCE [LARGE SCALE GENOMIC DNA]</scope>
    <source>
        <strain evidence="1 2">M2</strain>
    </source>
</reference>
<dbReference type="InterPro" id="IPR035895">
    <property type="entry name" value="HPr-like_sf"/>
</dbReference>
<dbReference type="EMBL" id="JACOPK010000005">
    <property type="protein sequence ID" value="MBC5695673.1"/>
    <property type="molecule type" value="Genomic_DNA"/>
</dbReference>
<comment type="caution">
    <text evidence="1">The sequence shown here is derived from an EMBL/GenBank/DDBJ whole genome shotgun (WGS) entry which is preliminary data.</text>
</comment>
<accession>A0ABR7GN02</accession>
<organism evidence="1 2">
    <name type="scientific">Agathobaculum hominis</name>
    <dbReference type="NCBI Taxonomy" id="2763014"/>
    <lineage>
        <taxon>Bacteria</taxon>
        <taxon>Bacillati</taxon>
        <taxon>Bacillota</taxon>
        <taxon>Clostridia</taxon>
        <taxon>Eubacteriales</taxon>
        <taxon>Butyricicoccaceae</taxon>
        <taxon>Agathobaculum</taxon>
    </lineage>
</organism>